<keyword evidence="3" id="KW-1185">Reference proteome</keyword>
<reference evidence="2 3" key="1">
    <citation type="submission" date="2016-12" db="EMBL/GenBank/DDBJ databases">
        <title>The genome of dimorphic prosthecate Glycocaulis alkaliphilus 6b-8t, isolated from crude oil dictates its adaptability in petroleum environments.</title>
        <authorList>
            <person name="Wu X.-L."/>
            <person name="Geng S."/>
        </authorList>
    </citation>
    <scope>NUCLEOTIDE SEQUENCE [LARGE SCALE GENOMIC DNA]</scope>
    <source>
        <strain evidence="2 3">6B-8</strain>
    </source>
</reference>
<feature type="region of interest" description="Disordered" evidence="1">
    <location>
        <begin position="67"/>
        <end position="103"/>
    </location>
</feature>
<evidence type="ECO:0000313" key="2">
    <source>
        <dbReference type="EMBL" id="AZU02918.1"/>
    </source>
</evidence>
<dbReference type="RefSeq" id="WP_127565360.1">
    <property type="nucleotide sequence ID" value="NZ_BMFB01000006.1"/>
</dbReference>
<dbReference type="KEGG" id="gak:X907_0370"/>
<dbReference type="OrthoDB" id="9906584at2"/>
<proteinExistence type="predicted"/>
<dbReference type="AlphaFoldDB" id="A0A3T0E6Z4"/>
<accession>A0A3T0E6Z4</accession>
<feature type="compositionally biased region" description="Low complexity" evidence="1">
    <location>
        <begin position="83"/>
        <end position="97"/>
    </location>
</feature>
<dbReference type="EMBL" id="CP018911">
    <property type="protein sequence ID" value="AZU02918.1"/>
    <property type="molecule type" value="Genomic_DNA"/>
</dbReference>
<evidence type="ECO:0000256" key="1">
    <source>
        <dbReference type="SAM" id="MobiDB-lite"/>
    </source>
</evidence>
<gene>
    <name evidence="2" type="ORF">X907_0370</name>
</gene>
<name>A0A3T0E6Z4_9PROT</name>
<evidence type="ECO:0000313" key="3">
    <source>
        <dbReference type="Proteomes" id="UP000286954"/>
    </source>
</evidence>
<sequence>MSEPVTPVSGAFPPPAIIVRNDDATARTRPETLAPVASPAVASARMVSGHAVALAGSGWVPVLHTSQRRGLRADETERRRYRASYAGAAATPAPQAPRMERRA</sequence>
<dbReference type="Proteomes" id="UP000286954">
    <property type="component" value="Chromosome"/>
</dbReference>
<protein>
    <submittedName>
        <fullName evidence="2">Uncharacterized protein</fullName>
    </submittedName>
</protein>
<organism evidence="2 3">
    <name type="scientific">Glycocaulis alkaliphilus</name>
    <dbReference type="NCBI Taxonomy" id="1434191"/>
    <lineage>
        <taxon>Bacteria</taxon>
        <taxon>Pseudomonadati</taxon>
        <taxon>Pseudomonadota</taxon>
        <taxon>Alphaproteobacteria</taxon>
        <taxon>Maricaulales</taxon>
        <taxon>Maricaulaceae</taxon>
        <taxon>Glycocaulis</taxon>
    </lineage>
</organism>